<dbReference type="Gene3D" id="1.10.10.10">
    <property type="entry name" value="Winged helix-like DNA-binding domain superfamily/Winged helix DNA-binding domain"/>
    <property type="match status" value="1"/>
</dbReference>
<dbReference type="SUPFAM" id="SSF46785">
    <property type="entry name" value="Winged helix' DNA-binding domain"/>
    <property type="match status" value="1"/>
</dbReference>
<evidence type="ECO:0000313" key="2">
    <source>
        <dbReference type="EMBL" id="RFA27106.1"/>
    </source>
</evidence>
<dbReference type="InterPro" id="IPR036390">
    <property type="entry name" value="WH_DNA-bd_sf"/>
</dbReference>
<dbReference type="Proteomes" id="UP000257080">
    <property type="component" value="Unassembled WGS sequence"/>
</dbReference>
<dbReference type="RefSeq" id="WP_116418555.1">
    <property type="nucleotide sequence ID" value="NZ_NBXC01000015.1"/>
</dbReference>
<evidence type="ECO:0000313" key="3">
    <source>
        <dbReference type="Proteomes" id="UP000257080"/>
    </source>
</evidence>
<feature type="domain" description="Transcription regulator PadR N-terminal" evidence="1">
    <location>
        <begin position="7"/>
        <end position="85"/>
    </location>
</feature>
<dbReference type="OrthoDB" id="3186544at2"/>
<dbReference type="InterPro" id="IPR005149">
    <property type="entry name" value="Tscrpt_reg_PadR_N"/>
</dbReference>
<sequence>MSVRSSILALLTLGPAYGLQVHSEIEARTSRLGRINVGQIYATLTRLVEAGLVEPVSADLDGSVPPGTAVARLPFYELTTAGRLEAGTWLAGAPEGEPAWEEMVEHILLACTLPGADPLRLLGSYRTVWSRSPECTPSEPHDLAESARRQLTEAALRWLGEVEQRWMSGTLLTRALSSDRPRRGRRPVARS</sequence>
<gene>
    <name evidence="2" type="ORF">B7R25_08565</name>
</gene>
<dbReference type="InterPro" id="IPR036388">
    <property type="entry name" value="WH-like_DNA-bd_sf"/>
</dbReference>
<name>A0A3E0WAA8_9MICO</name>
<organism evidence="2 3">
    <name type="scientific">Subtercola boreus</name>
    <dbReference type="NCBI Taxonomy" id="120213"/>
    <lineage>
        <taxon>Bacteria</taxon>
        <taxon>Bacillati</taxon>
        <taxon>Actinomycetota</taxon>
        <taxon>Actinomycetes</taxon>
        <taxon>Micrococcales</taxon>
        <taxon>Microbacteriaceae</taxon>
        <taxon>Subtercola</taxon>
    </lineage>
</organism>
<proteinExistence type="predicted"/>
<evidence type="ECO:0000259" key="1">
    <source>
        <dbReference type="Pfam" id="PF03551"/>
    </source>
</evidence>
<reference evidence="2 3" key="1">
    <citation type="submission" date="2017-04" db="EMBL/GenBank/DDBJ databases">
        <title>Comparative genome analysis of Subtercola boreus.</title>
        <authorList>
            <person name="Cho Y.-J."/>
            <person name="Cho A."/>
            <person name="Kim O.-S."/>
            <person name="Lee J.-I."/>
        </authorList>
    </citation>
    <scope>NUCLEOTIDE SEQUENCE [LARGE SCALE GENOMIC DNA]</scope>
    <source>
        <strain evidence="2 3">P28004</strain>
    </source>
</reference>
<protein>
    <recommendedName>
        <fullName evidence="1">Transcription regulator PadR N-terminal domain-containing protein</fullName>
    </recommendedName>
</protein>
<dbReference type="Pfam" id="PF03551">
    <property type="entry name" value="PadR"/>
    <property type="match status" value="1"/>
</dbReference>
<dbReference type="EMBL" id="NBXE01000020">
    <property type="protein sequence ID" value="RFA27106.1"/>
    <property type="molecule type" value="Genomic_DNA"/>
</dbReference>
<accession>A0A3E0WAA8</accession>
<comment type="caution">
    <text evidence="2">The sequence shown here is derived from an EMBL/GenBank/DDBJ whole genome shotgun (WGS) entry which is preliminary data.</text>
</comment>
<dbReference type="AlphaFoldDB" id="A0A3E0WAA8"/>